<reference evidence="2 3" key="1">
    <citation type="submission" date="2016-10" db="EMBL/GenBank/DDBJ databases">
        <authorList>
            <person name="de Groot N.N."/>
        </authorList>
    </citation>
    <scope>NUCLEOTIDE SEQUENCE [LARGE SCALE GENOMIC DNA]</scope>
    <source>
        <strain evidence="2 3">DSM 45610</strain>
    </source>
</reference>
<keyword evidence="1" id="KW-0472">Membrane</keyword>
<dbReference type="RefSeq" id="WP_091735609.1">
    <property type="nucleotide sequence ID" value="NZ_FNNQ01000002.1"/>
</dbReference>
<gene>
    <name evidence="2" type="ORF">SAMN05444487_10253</name>
</gene>
<keyword evidence="3" id="KW-1185">Reference proteome</keyword>
<evidence type="ECO:0008006" key="4">
    <source>
        <dbReference type="Google" id="ProtNLM"/>
    </source>
</evidence>
<feature type="transmembrane region" description="Helical" evidence="1">
    <location>
        <begin position="33"/>
        <end position="50"/>
    </location>
</feature>
<feature type="transmembrane region" description="Helical" evidence="1">
    <location>
        <begin position="138"/>
        <end position="156"/>
    </location>
</feature>
<dbReference type="AlphaFoldDB" id="A0A1H2RZ36"/>
<proteinExistence type="predicted"/>
<keyword evidence="1" id="KW-1133">Transmembrane helix</keyword>
<evidence type="ECO:0000313" key="2">
    <source>
        <dbReference type="EMBL" id="SDW24713.1"/>
    </source>
</evidence>
<organism evidence="2 3">
    <name type="scientific">Marininema mesophilum</name>
    <dbReference type="NCBI Taxonomy" id="1048340"/>
    <lineage>
        <taxon>Bacteria</taxon>
        <taxon>Bacillati</taxon>
        <taxon>Bacillota</taxon>
        <taxon>Bacilli</taxon>
        <taxon>Bacillales</taxon>
        <taxon>Thermoactinomycetaceae</taxon>
        <taxon>Marininema</taxon>
    </lineage>
</organism>
<dbReference type="STRING" id="1048340.SAMN05444487_10253"/>
<keyword evidence="1" id="KW-0812">Transmembrane</keyword>
<protein>
    <recommendedName>
        <fullName evidence="4">DUF5668 domain-containing protein</fullName>
    </recommendedName>
</protein>
<name>A0A1H2RZ36_9BACL</name>
<dbReference type="Proteomes" id="UP000198534">
    <property type="component" value="Unassembled WGS sequence"/>
</dbReference>
<dbReference type="OrthoDB" id="2989824at2"/>
<feature type="transmembrane region" description="Helical" evidence="1">
    <location>
        <begin position="107"/>
        <end position="126"/>
    </location>
</feature>
<sequence length="159" mass="17711">MRGKIMGLFIIAAGTLLLLRQLGWSIAQTISNWEFLLVIAGFILLILAMRKPVRPRLSIVAMTLIGLGIHAWGLAQIEKWPDHWSLFPIIIGASFLLMGGLYQKNRFYGVIGTLLCLLGLFAWPGVGGIPGLEDLEQTLNTYWPILLISLGLILFIRKK</sequence>
<dbReference type="EMBL" id="FNNQ01000002">
    <property type="protein sequence ID" value="SDW24713.1"/>
    <property type="molecule type" value="Genomic_DNA"/>
</dbReference>
<evidence type="ECO:0000313" key="3">
    <source>
        <dbReference type="Proteomes" id="UP000198534"/>
    </source>
</evidence>
<feature type="transmembrane region" description="Helical" evidence="1">
    <location>
        <begin position="57"/>
        <end position="77"/>
    </location>
</feature>
<accession>A0A1H2RZ36</accession>
<feature type="transmembrane region" description="Helical" evidence="1">
    <location>
        <begin position="83"/>
        <end position="102"/>
    </location>
</feature>
<evidence type="ECO:0000256" key="1">
    <source>
        <dbReference type="SAM" id="Phobius"/>
    </source>
</evidence>